<comment type="caution">
    <text evidence="1">The sequence shown here is derived from an EMBL/GenBank/DDBJ whole genome shotgun (WGS) entry which is preliminary data.</text>
</comment>
<organism evidence="1 2">
    <name type="scientific">Paraprevotella xylaniphila YIT 11841</name>
    <dbReference type="NCBI Taxonomy" id="762982"/>
    <lineage>
        <taxon>Bacteria</taxon>
        <taxon>Pseudomonadati</taxon>
        <taxon>Bacteroidota</taxon>
        <taxon>Bacteroidia</taxon>
        <taxon>Bacteroidales</taxon>
        <taxon>Prevotellaceae</taxon>
        <taxon>Paraprevotella</taxon>
    </lineage>
</organism>
<dbReference type="Proteomes" id="UP000005546">
    <property type="component" value="Unassembled WGS sequence"/>
</dbReference>
<keyword evidence="2" id="KW-1185">Reference proteome</keyword>
<evidence type="ECO:0000313" key="1">
    <source>
        <dbReference type="EMBL" id="EGG52771.1"/>
    </source>
</evidence>
<name>F3QVJ0_9BACT</name>
<protein>
    <recommendedName>
        <fullName evidence="3">Helix-hairpin-helix motif protein</fullName>
    </recommendedName>
</protein>
<dbReference type="HOGENOM" id="CLU_024854_0_0_10"/>
<evidence type="ECO:0000313" key="2">
    <source>
        <dbReference type="Proteomes" id="UP000005546"/>
    </source>
</evidence>
<sequence>MAEKHFTCIYLQRLWINMLMYCVLQIYPVDKVIAQHYSWEEFVEKISVDEYDDGEDMSPLLEELAGLHEHPFNLNTATKDDLEQLPFLDADEIEEILAYVYRYGPMQSLGELMLIEELDYQTRQFLALFVYVENPVEEKEKLRLKTLLKGGRHEVTSRLDVPLYKRDGYQIPEDEVLLKNPNKVYLGNSLYHNIRYTYQYRNRLFWGFTAEKDAGEPFGSYGNMAYDAYSFHFLLKDCGKLKALALGDYRVGFGEGLVVNSDFSLGKSTLFNMGDTRPSIKKFSSTSETSFFRGMAVTFRFGKVDVSAFYSYLPTDATLRKDGTVSSLKTDGLHRTLLELSKKHNVMEQSAGADVTWNTEYFSLGATAFYQHFSRSFSKGTELYRQYYPEGKDFLNASLHYRWHRDRFSFSGETAFSNVYGGWATLNKAIYRFNHRYSVVALQRLFAYQYVGLRANTFSEGGAVRNESGFYMGVEAAPLNELKLSAYVDYFYFPWVKFGIPHASEGVEGTFQADWVVSRKWELSGRYQLKRKERYGQPYLYHKLKVQAQCMPSKVWEWRGVARYTRVRDVYGRHVGGYMGGSILKWKDRKNRLNVAGSCVYFDSEDYKAPMSFYEPSLLYAFSFMTMYGQGMRAAVNARWNVAKHWMLMCKYGATGYFDRDEIGEGLQRIGGRWKNDLSFLLRYKF</sequence>
<dbReference type="EMBL" id="AFBR01000065">
    <property type="protein sequence ID" value="EGG52771.1"/>
    <property type="molecule type" value="Genomic_DNA"/>
</dbReference>
<dbReference type="AlphaFoldDB" id="F3QVJ0"/>
<gene>
    <name evidence="1" type="ORF">HMPREF9442_02216</name>
</gene>
<dbReference type="STRING" id="762982.HMPREF9442_02216"/>
<accession>F3QVJ0</accession>
<evidence type="ECO:0008006" key="3">
    <source>
        <dbReference type="Google" id="ProtNLM"/>
    </source>
</evidence>
<dbReference type="eggNOG" id="COG1555">
    <property type="taxonomic scope" value="Bacteria"/>
</dbReference>
<reference evidence="1 2" key="1">
    <citation type="submission" date="2011-02" db="EMBL/GenBank/DDBJ databases">
        <authorList>
            <person name="Weinstock G."/>
            <person name="Sodergren E."/>
            <person name="Clifton S."/>
            <person name="Fulton L."/>
            <person name="Fulton B."/>
            <person name="Courtney L."/>
            <person name="Fronick C."/>
            <person name="Harrison M."/>
            <person name="Strong C."/>
            <person name="Farmer C."/>
            <person name="Delahaunty K."/>
            <person name="Markovic C."/>
            <person name="Hall O."/>
            <person name="Minx P."/>
            <person name="Tomlinson C."/>
            <person name="Mitreva M."/>
            <person name="Hou S."/>
            <person name="Chen J."/>
            <person name="Wollam A."/>
            <person name="Pepin K.H."/>
            <person name="Johnson M."/>
            <person name="Bhonagiri V."/>
            <person name="Zhang X."/>
            <person name="Suruliraj S."/>
            <person name="Warren W."/>
            <person name="Chinwalla A."/>
            <person name="Mardis E.R."/>
            <person name="Wilson R.K."/>
        </authorList>
    </citation>
    <scope>NUCLEOTIDE SEQUENCE [LARGE SCALE GENOMIC DNA]</scope>
    <source>
        <strain evidence="1 2">YIT 11841</strain>
    </source>
</reference>
<dbReference type="InterPro" id="IPR010994">
    <property type="entry name" value="RuvA_2-like"/>
</dbReference>
<dbReference type="OrthoDB" id="9766750at2"/>
<dbReference type="SUPFAM" id="SSF47781">
    <property type="entry name" value="RuvA domain 2-like"/>
    <property type="match status" value="1"/>
</dbReference>
<proteinExistence type="predicted"/>